<dbReference type="Pfam" id="PF07883">
    <property type="entry name" value="Cupin_2"/>
    <property type="match status" value="2"/>
</dbReference>
<name>A0ABV8NYB3_9BURK</name>
<organism evidence="4 5">
    <name type="scientific">Candidimonas humi</name>
    <dbReference type="NCBI Taxonomy" id="683355"/>
    <lineage>
        <taxon>Bacteria</taxon>
        <taxon>Pseudomonadati</taxon>
        <taxon>Pseudomonadota</taxon>
        <taxon>Betaproteobacteria</taxon>
        <taxon>Burkholderiales</taxon>
        <taxon>Alcaligenaceae</taxon>
        <taxon>Candidimonas</taxon>
    </lineage>
</organism>
<evidence type="ECO:0000256" key="1">
    <source>
        <dbReference type="ARBA" id="ARBA00022964"/>
    </source>
</evidence>
<reference evidence="5" key="1">
    <citation type="journal article" date="2019" name="Int. J. Syst. Evol. Microbiol.">
        <title>The Global Catalogue of Microorganisms (GCM) 10K type strain sequencing project: providing services to taxonomists for standard genome sequencing and annotation.</title>
        <authorList>
            <consortium name="The Broad Institute Genomics Platform"/>
            <consortium name="The Broad Institute Genome Sequencing Center for Infectious Disease"/>
            <person name="Wu L."/>
            <person name="Ma J."/>
        </authorList>
    </citation>
    <scope>NUCLEOTIDE SEQUENCE [LARGE SCALE GENOMIC DNA]</scope>
    <source>
        <strain evidence="5">LMG 24813</strain>
    </source>
</reference>
<dbReference type="Proteomes" id="UP001595848">
    <property type="component" value="Unassembled WGS sequence"/>
</dbReference>
<dbReference type="CDD" id="cd06992">
    <property type="entry name" value="cupin_GDO-like_C"/>
    <property type="match status" value="1"/>
</dbReference>
<protein>
    <submittedName>
        <fullName evidence="4">Cupin domain-containing protein</fullName>
    </submittedName>
</protein>
<dbReference type="InterPro" id="IPR013096">
    <property type="entry name" value="Cupin_2"/>
</dbReference>
<keyword evidence="5" id="KW-1185">Reference proteome</keyword>
<evidence type="ECO:0000313" key="4">
    <source>
        <dbReference type="EMBL" id="MFC4200881.1"/>
    </source>
</evidence>
<sequence>MADLQMVPDEAARRSLNEDLARYGCRVYQPDDPPLFTRSPRFVMQPQHWRWSDIGPLLDRLGQQLSLEKGGQRRTLRLCNPGLPYGTTPTFWASIQVILPGEIATAHRHTASALRYIMQGSGAMTTVNGERYPMNERDLVLTPAMAWHDHEHHGDKPMIWLDVLDISLVRSMHATFFEESKQATQDVADIPDRSFRQFGSGLMSPPDAPETAPRLNPLLAYPRELAFAALAQAAGLDPDPFDDVVLEYRNPTNGAAAMQTLGLRLQMLRPGMRGKARRHTGSKLYYVVEGQGTSIVEGRACDWSTGDFLAIPPWAWHEHANRSSTHDAVLFQVNDIPAMRALGLYAEQALSSGQGHQEVIGQGFETGTNR</sequence>
<evidence type="ECO:0000256" key="2">
    <source>
        <dbReference type="ARBA" id="ARBA00023002"/>
    </source>
</evidence>
<comment type="caution">
    <text evidence="4">The sequence shown here is derived from an EMBL/GenBank/DDBJ whole genome shotgun (WGS) entry which is preliminary data.</text>
</comment>
<dbReference type="RefSeq" id="WP_217963909.1">
    <property type="nucleotide sequence ID" value="NZ_JAHTBN010000003.1"/>
</dbReference>
<feature type="domain" description="Cupin type-2" evidence="3">
    <location>
        <begin position="265"/>
        <end position="331"/>
    </location>
</feature>
<evidence type="ECO:0000259" key="3">
    <source>
        <dbReference type="Pfam" id="PF07883"/>
    </source>
</evidence>
<proteinExistence type="predicted"/>
<dbReference type="InterPro" id="IPR047183">
    <property type="entry name" value="GDO-like"/>
</dbReference>
<dbReference type="PANTHER" id="PTHR41517">
    <property type="entry name" value="1,2-DIOXYGENASE PROTEIN-RELATED"/>
    <property type="match status" value="1"/>
</dbReference>
<dbReference type="PANTHER" id="PTHR41517:SF1">
    <property type="entry name" value="CUPIN"/>
    <property type="match status" value="1"/>
</dbReference>
<accession>A0ABV8NYB3</accession>
<dbReference type="CDD" id="cd02216">
    <property type="entry name" value="cupin_GDO-like_N"/>
    <property type="match status" value="1"/>
</dbReference>
<keyword evidence="1" id="KW-0223">Dioxygenase</keyword>
<dbReference type="EMBL" id="JBHSBV010000002">
    <property type="protein sequence ID" value="MFC4200881.1"/>
    <property type="molecule type" value="Genomic_DNA"/>
</dbReference>
<feature type="domain" description="Cupin type-2" evidence="3">
    <location>
        <begin position="95"/>
        <end position="163"/>
    </location>
</feature>
<gene>
    <name evidence="4" type="ORF">ACFOY1_07945</name>
</gene>
<evidence type="ECO:0000313" key="5">
    <source>
        <dbReference type="Proteomes" id="UP001595848"/>
    </source>
</evidence>
<keyword evidence="2" id="KW-0560">Oxidoreductase</keyword>